<organism evidence="1 2">
    <name type="scientific">Caenorhabditis auriculariae</name>
    <dbReference type="NCBI Taxonomy" id="2777116"/>
    <lineage>
        <taxon>Eukaryota</taxon>
        <taxon>Metazoa</taxon>
        <taxon>Ecdysozoa</taxon>
        <taxon>Nematoda</taxon>
        <taxon>Chromadorea</taxon>
        <taxon>Rhabditida</taxon>
        <taxon>Rhabditina</taxon>
        <taxon>Rhabditomorpha</taxon>
        <taxon>Rhabditoidea</taxon>
        <taxon>Rhabditidae</taxon>
        <taxon>Peloderinae</taxon>
        <taxon>Caenorhabditis</taxon>
    </lineage>
</organism>
<protein>
    <submittedName>
        <fullName evidence="1">Uncharacterized protein</fullName>
    </submittedName>
</protein>
<keyword evidence="2" id="KW-1185">Reference proteome</keyword>
<evidence type="ECO:0000313" key="2">
    <source>
        <dbReference type="Proteomes" id="UP000835052"/>
    </source>
</evidence>
<reference evidence="1" key="1">
    <citation type="submission" date="2020-10" db="EMBL/GenBank/DDBJ databases">
        <authorList>
            <person name="Kikuchi T."/>
        </authorList>
    </citation>
    <scope>NUCLEOTIDE SEQUENCE</scope>
    <source>
        <strain evidence="1">NKZ352</strain>
    </source>
</reference>
<evidence type="ECO:0000313" key="1">
    <source>
        <dbReference type="EMBL" id="CAD6192937.1"/>
    </source>
</evidence>
<comment type="caution">
    <text evidence="1">The sequence shown here is derived from an EMBL/GenBank/DDBJ whole genome shotgun (WGS) entry which is preliminary data.</text>
</comment>
<proteinExistence type="predicted"/>
<dbReference type="EMBL" id="CAJGYM010000030">
    <property type="protein sequence ID" value="CAD6192937.1"/>
    <property type="molecule type" value="Genomic_DNA"/>
</dbReference>
<dbReference type="Proteomes" id="UP000835052">
    <property type="component" value="Unassembled WGS sequence"/>
</dbReference>
<gene>
    <name evidence="1" type="ORF">CAUJ_LOCUS8856</name>
</gene>
<sequence length="111" mass="12634">MLVATPFDDADVWTTGFAARLWQPRNSTRACDLDTSDDDSFDAFHFNKPLSTTANNSFQAQKSIKKPTSWTALGPLFAASNYRNFFLFLRIWSCTFSTTSTKRHSCLTGWY</sequence>
<name>A0A8S1HCH3_9PELO</name>
<accession>A0A8S1HCH3</accession>
<dbReference type="AlphaFoldDB" id="A0A8S1HCH3"/>